<dbReference type="RefSeq" id="WP_379586390.1">
    <property type="nucleotide sequence ID" value="NZ_JBHSQW010000035.1"/>
</dbReference>
<dbReference type="EMBL" id="JBHSQW010000035">
    <property type="protein sequence ID" value="MFC5995971.1"/>
    <property type="molecule type" value="Genomic_DNA"/>
</dbReference>
<sequence>MSSIDSDVVLLTCDRGAAGRRRGLRAAGMRRVPTALANVPEVRISANPGRAEIDPVLAEHRPTRLIVAGCDADLSAVLVRLLRTERLGTTEVAYIPMTRRSAAAAVWGLPRDPARAAALALTGTASAVPLIRDDAGGVLVGRGEVRGLRGEAYCDERLVLRGNVRRLVVAPGPQGVSALPGRGVQAATGRALQVGCVSATVVHDGVAHPRAVTRWTWYRHTSDWLLVTSACECVTVF</sequence>
<evidence type="ECO:0000313" key="2">
    <source>
        <dbReference type="Proteomes" id="UP001596302"/>
    </source>
</evidence>
<comment type="caution">
    <text evidence="1">The sequence shown here is derived from an EMBL/GenBank/DDBJ whole genome shotgun (WGS) entry which is preliminary data.</text>
</comment>
<accession>A0ABW1J5C7</accession>
<reference evidence="2" key="1">
    <citation type="journal article" date="2019" name="Int. J. Syst. Evol. Microbiol.">
        <title>The Global Catalogue of Microorganisms (GCM) 10K type strain sequencing project: providing services to taxonomists for standard genome sequencing and annotation.</title>
        <authorList>
            <consortium name="The Broad Institute Genomics Platform"/>
            <consortium name="The Broad Institute Genome Sequencing Center for Infectious Disease"/>
            <person name="Wu L."/>
            <person name="Ma J."/>
        </authorList>
    </citation>
    <scope>NUCLEOTIDE SEQUENCE [LARGE SCALE GENOMIC DNA]</scope>
    <source>
        <strain evidence="2">CCM 8391</strain>
    </source>
</reference>
<organism evidence="1 2">
    <name type="scientific">Pseudonocardia hispaniensis</name>
    <dbReference type="NCBI Taxonomy" id="904933"/>
    <lineage>
        <taxon>Bacteria</taxon>
        <taxon>Bacillati</taxon>
        <taxon>Actinomycetota</taxon>
        <taxon>Actinomycetes</taxon>
        <taxon>Pseudonocardiales</taxon>
        <taxon>Pseudonocardiaceae</taxon>
        <taxon>Pseudonocardia</taxon>
    </lineage>
</organism>
<dbReference type="Proteomes" id="UP001596302">
    <property type="component" value="Unassembled WGS sequence"/>
</dbReference>
<name>A0ABW1J5C7_9PSEU</name>
<keyword evidence="2" id="KW-1185">Reference proteome</keyword>
<dbReference type="Gene3D" id="3.40.50.10330">
    <property type="entry name" value="Probable inorganic polyphosphate/atp-NAD kinase, domain 1"/>
    <property type="match status" value="1"/>
</dbReference>
<evidence type="ECO:0008006" key="3">
    <source>
        <dbReference type="Google" id="ProtNLM"/>
    </source>
</evidence>
<evidence type="ECO:0000313" key="1">
    <source>
        <dbReference type="EMBL" id="MFC5995971.1"/>
    </source>
</evidence>
<protein>
    <recommendedName>
        <fullName evidence="3">DAGKc domain-containing protein</fullName>
    </recommendedName>
</protein>
<gene>
    <name evidence="1" type="ORF">ACFQE5_17335</name>
</gene>
<dbReference type="InterPro" id="IPR017438">
    <property type="entry name" value="ATP-NAD_kinase_N"/>
</dbReference>
<proteinExistence type="predicted"/>